<organism evidence="9 10">
    <name type="scientific">Morella rubra</name>
    <name type="common">Chinese bayberry</name>
    <dbReference type="NCBI Taxonomy" id="262757"/>
    <lineage>
        <taxon>Eukaryota</taxon>
        <taxon>Viridiplantae</taxon>
        <taxon>Streptophyta</taxon>
        <taxon>Embryophyta</taxon>
        <taxon>Tracheophyta</taxon>
        <taxon>Spermatophyta</taxon>
        <taxon>Magnoliopsida</taxon>
        <taxon>eudicotyledons</taxon>
        <taxon>Gunneridae</taxon>
        <taxon>Pentapetalae</taxon>
        <taxon>rosids</taxon>
        <taxon>fabids</taxon>
        <taxon>Fagales</taxon>
        <taxon>Myricaceae</taxon>
        <taxon>Morella</taxon>
    </lineage>
</organism>
<evidence type="ECO:0000256" key="3">
    <source>
        <dbReference type="ARBA" id="ARBA00004277"/>
    </source>
</evidence>
<dbReference type="GO" id="GO:0030130">
    <property type="term" value="C:clathrin coat of trans-Golgi network vesicle"/>
    <property type="evidence" value="ECO:0007669"/>
    <property type="project" value="InterPro"/>
</dbReference>
<evidence type="ECO:0000256" key="8">
    <source>
        <dbReference type="SAM" id="MobiDB-lite"/>
    </source>
</evidence>
<gene>
    <name evidence="9" type="ORF">CJ030_MR6G023554</name>
</gene>
<evidence type="ECO:0000256" key="1">
    <source>
        <dbReference type="ARBA" id="ARBA00003913"/>
    </source>
</evidence>
<evidence type="ECO:0000256" key="7">
    <source>
        <dbReference type="ARBA" id="ARBA00023329"/>
    </source>
</evidence>
<dbReference type="GO" id="GO:0006886">
    <property type="term" value="P:intracellular protein transport"/>
    <property type="evidence" value="ECO:0007669"/>
    <property type="project" value="InterPro"/>
</dbReference>
<proteinExistence type="inferred from homology"/>
<name>A0A6A1VBV0_9ROSI</name>
<comment type="subcellular location">
    <subcellularLocation>
        <location evidence="2">Cytoplasmic vesicle membrane</location>
        <topology evidence="2">Peripheral membrane protein</topology>
        <orientation evidence="2">Cytoplasmic side</orientation>
    </subcellularLocation>
    <subcellularLocation>
        <location evidence="3">Membrane</location>
        <location evidence="3">Coated pit</location>
        <topology evidence="3">Peripheral membrane protein</topology>
        <orientation evidence="3">Cytoplasmic side</orientation>
    </subcellularLocation>
</comment>
<comment type="function">
    <text evidence="1">Clathrin is the major protein of the polyhedral coat of coated pits and vesicles.</text>
</comment>
<comment type="similarity">
    <text evidence="4">Belongs to the clathrin light chain family.</text>
</comment>
<dbReference type="EMBL" id="RXIC02000024">
    <property type="protein sequence ID" value="KAB1210005.1"/>
    <property type="molecule type" value="Genomic_DNA"/>
</dbReference>
<dbReference type="Proteomes" id="UP000516437">
    <property type="component" value="Chromosome 6"/>
</dbReference>
<dbReference type="OrthoDB" id="1750274at2759"/>
<sequence length="140" mass="15246">MASFDSFGTDGGDNHEPHSNPATIRPFDDDGYIGYDPRLPSQRYDSTFNPSDDYAADPPPPLPVDEVATDPDLHNSSGNGYNEDVFGVPAPVHPDYASPFESTANGDDDDDGGVFVSDGPILPAPEEMREEGSMLREWRR</sequence>
<comment type="caution">
    <text evidence="9">The sequence shown here is derived from an EMBL/GenBank/DDBJ whole genome shotgun (WGS) entry which is preliminary data.</text>
</comment>
<dbReference type="GO" id="GO:0072583">
    <property type="term" value="P:clathrin-dependent endocytosis"/>
    <property type="evidence" value="ECO:0007669"/>
    <property type="project" value="TreeGrafter"/>
</dbReference>
<keyword evidence="7" id="KW-0968">Cytoplasmic vesicle</keyword>
<dbReference type="GO" id="GO:0032050">
    <property type="term" value="F:clathrin heavy chain binding"/>
    <property type="evidence" value="ECO:0007669"/>
    <property type="project" value="TreeGrafter"/>
</dbReference>
<dbReference type="InterPro" id="IPR000996">
    <property type="entry name" value="Clathrin_L-chain"/>
</dbReference>
<evidence type="ECO:0000313" key="10">
    <source>
        <dbReference type="Proteomes" id="UP000516437"/>
    </source>
</evidence>
<dbReference type="AlphaFoldDB" id="A0A6A1VBV0"/>
<keyword evidence="6" id="KW-0168">Coated pit</keyword>
<accession>A0A6A1VBV0</accession>
<reference evidence="9 10" key="1">
    <citation type="journal article" date="2019" name="Plant Biotechnol. J.">
        <title>The red bayberry genome and genetic basis of sex determination.</title>
        <authorList>
            <person name="Jia H.M."/>
            <person name="Jia H.J."/>
            <person name="Cai Q.L."/>
            <person name="Wang Y."/>
            <person name="Zhao H.B."/>
            <person name="Yang W.F."/>
            <person name="Wang G.Y."/>
            <person name="Li Y.H."/>
            <person name="Zhan D.L."/>
            <person name="Shen Y.T."/>
            <person name="Niu Q.F."/>
            <person name="Chang L."/>
            <person name="Qiu J."/>
            <person name="Zhao L."/>
            <person name="Xie H.B."/>
            <person name="Fu W.Y."/>
            <person name="Jin J."/>
            <person name="Li X.W."/>
            <person name="Jiao Y."/>
            <person name="Zhou C.C."/>
            <person name="Tu T."/>
            <person name="Chai C.Y."/>
            <person name="Gao J.L."/>
            <person name="Fan L.J."/>
            <person name="van de Weg E."/>
            <person name="Wang J.Y."/>
            <person name="Gao Z.S."/>
        </authorList>
    </citation>
    <scope>NUCLEOTIDE SEQUENCE [LARGE SCALE GENOMIC DNA]</scope>
    <source>
        <tissue evidence="9">Leaves</tissue>
    </source>
</reference>
<dbReference type="PANTHER" id="PTHR10639:SF33">
    <property type="entry name" value="CLATHRIN LIGHT CHAIN 1"/>
    <property type="match status" value="1"/>
</dbReference>
<dbReference type="PANTHER" id="PTHR10639">
    <property type="entry name" value="CLATHRIN LIGHT CHAIN"/>
    <property type="match status" value="1"/>
</dbReference>
<keyword evidence="10" id="KW-1185">Reference proteome</keyword>
<keyword evidence="5" id="KW-0472">Membrane</keyword>
<protein>
    <submittedName>
        <fullName evidence="9">Clathrin light chain 1</fullName>
    </submittedName>
</protein>
<evidence type="ECO:0000256" key="6">
    <source>
        <dbReference type="ARBA" id="ARBA00023176"/>
    </source>
</evidence>
<evidence type="ECO:0000256" key="4">
    <source>
        <dbReference type="ARBA" id="ARBA00005263"/>
    </source>
</evidence>
<evidence type="ECO:0000256" key="5">
    <source>
        <dbReference type="ARBA" id="ARBA00023136"/>
    </source>
</evidence>
<evidence type="ECO:0000256" key="2">
    <source>
        <dbReference type="ARBA" id="ARBA00004180"/>
    </source>
</evidence>
<feature type="region of interest" description="Disordered" evidence="8">
    <location>
        <begin position="1"/>
        <end position="140"/>
    </location>
</feature>
<dbReference type="GO" id="GO:0030132">
    <property type="term" value="C:clathrin coat of coated pit"/>
    <property type="evidence" value="ECO:0007669"/>
    <property type="project" value="InterPro"/>
</dbReference>
<feature type="compositionally biased region" description="Basic and acidic residues" evidence="8">
    <location>
        <begin position="126"/>
        <end position="140"/>
    </location>
</feature>
<evidence type="ECO:0000313" key="9">
    <source>
        <dbReference type="EMBL" id="KAB1210005.1"/>
    </source>
</evidence>
<dbReference type="GO" id="GO:0005198">
    <property type="term" value="F:structural molecule activity"/>
    <property type="evidence" value="ECO:0007669"/>
    <property type="project" value="InterPro"/>
</dbReference>